<dbReference type="GO" id="GO:0005524">
    <property type="term" value="F:ATP binding"/>
    <property type="evidence" value="ECO:0007669"/>
    <property type="project" value="UniProtKB-UniRule"/>
</dbReference>
<dbReference type="NCBIfam" id="TIGR00595">
    <property type="entry name" value="priA"/>
    <property type="match status" value="1"/>
</dbReference>
<accession>A0AAW7XL58</accession>
<dbReference type="PANTHER" id="PTHR30580">
    <property type="entry name" value="PRIMOSOMAL PROTEIN N"/>
    <property type="match status" value="1"/>
</dbReference>
<dbReference type="NCBIfam" id="NF004065">
    <property type="entry name" value="PRK05580.1-1"/>
    <property type="match status" value="1"/>
</dbReference>
<feature type="domain" description="Helicase ATP-binding" evidence="13">
    <location>
        <begin position="224"/>
        <end position="390"/>
    </location>
</feature>
<dbReference type="NCBIfam" id="NF004067">
    <property type="entry name" value="PRK05580.1-4"/>
    <property type="match status" value="1"/>
</dbReference>
<keyword evidence="6 12" id="KW-0347">Helicase</keyword>
<dbReference type="GO" id="GO:0006310">
    <property type="term" value="P:DNA recombination"/>
    <property type="evidence" value="ECO:0007669"/>
    <property type="project" value="InterPro"/>
</dbReference>
<evidence type="ECO:0000256" key="6">
    <source>
        <dbReference type="ARBA" id="ARBA00022806"/>
    </source>
</evidence>
<comment type="function">
    <text evidence="12">Initiates the restart of stalled replication forks, which reloads the replicative helicase on sites other than the origin of replication. Recognizes and binds to abandoned replication forks and remodels them to uncover a helicase loading site. Promotes assembly of the primosome at these replication forks.</text>
</comment>
<dbReference type="SUPFAM" id="SSF52540">
    <property type="entry name" value="P-loop containing nucleoside triphosphate hydrolases"/>
    <property type="match status" value="2"/>
</dbReference>
<keyword evidence="4 12" id="KW-0547">Nucleotide-binding</keyword>
<dbReference type="InterPro" id="IPR014001">
    <property type="entry name" value="Helicase_ATP-bd"/>
</dbReference>
<comment type="cofactor">
    <cofactor evidence="12">
        <name>Zn(2+)</name>
        <dbReference type="ChEBI" id="CHEBI:29105"/>
    </cofactor>
    <text evidence="12">Binds 2 zinc ions per subunit.</text>
</comment>
<feature type="binding site" evidence="12">
    <location>
        <position position="449"/>
    </location>
    <ligand>
        <name>Zn(2+)</name>
        <dbReference type="ChEBI" id="CHEBI:29105"/>
        <label>1</label>
    </ligand>
</feature>
<dbReference type="InterPro" id="IPR041236">
    <property type="entry name" value="PriA_C"/>
</dbReference>
<dbReference type="RefSeq" id="WP_303549977.1">
    <property type="nucleotide sequence ID" value="NZ_JAUOPG010000005.1"/>
</dbReference>
<dbReference type="GO" id="GO:0043138">
    <property type="term" value="F:3'-5' DNA helicase activity"/>
    <property type="evidence" value="ECO:0007669"/>
    <property type="project" value="UniProtKB-EC"/>
</dbReference>
<dbReference type="GO" id="GO:0006269">
    <property type="term" value="P:DNA replication, synthesis of primer"/>
    <property type="evidence" value="ECO:0007669"/>
    <property type="project" value="UniProtKB-KW"/>
</dbReference>
<dbReference type="InterPro" id="IPR011545">
    <property type="entry name" value="DEAD/DEAH_box_helicase_dom"/>
</dbReference>
<dbReference type="InterPro" id="IPR005259">
    <property type="entry name" value="PriA"/>
</dbReference>
<dbReference type="PROSITE" id="PS51194">
    <property type="entry name" value="HELICASE_CTER"/>
    <property type="match status" value="1"/>
</dbReference>
<feature type="binding site" evidence="12">
    <location>
        <position position="479"/>
    </location>
    <ligand>
        <name>Zn(2+)</name>
        <dbReference type="ChEBI" id="CHEBI:29105"/>
        <label>2</label>
    </ligand>
</feature>
<dbReference type="HAMAP" id="MF_00983">
    <property type="entry name" value="PriA"/>
    <property type="match status" value="1"/>
</dbReference>
<feature type="binding site" evidence="12">
    <location>
        <position position="452"/>
    </location>
    <ligand>
        <name>Zn(2+)</name>
        <dbReference type="ChEBI" id="CHEBI:29105"/>
        <label>1</label>
    </ligand>
</feature>
<feature type="binding site" evidence="12">
    <location>
        <position position="458"/>
    </location>
    <ligand>
        <name>Zn(2+)</name>
        <dbReference type="ChEBI" id="CHEBI:29105"/>
        <label>2</label>
    </ligand>
</feature>
<dbReference type="Pfam" id="PF18074">
    <property type="entry name" value="PriA_C"/>
    <property type="match status" value="1"/>
</dbReference>
<evidence type="ECO:0000256" key="7">
    <source>
        <dbReference type="ARBA" id="ARBA00022833"/>
    </source>
</evidence>
<dbReference type="GO" id="GO:0008270">
    <property type="term" value="F:zinc ion binding"/>
    <property type="evidence" value="ECO:0007669"/>
    <property type="project" value="UniProtKB-UniRule"/>
</dbReference>
<dbReference type="FunFam" id="3.40.1440.60:FF:000001">
    <property type="entry name" value="Primosomal protein N"/>
    <property type="match status" value="1"/>
</dbReference>
<comment type="catalytic activity">
    <reaction evidence="12">
        <text>Couples ATP hydrolysis with the unwinding of duplex DNA by translocating in the 3'-5' direction.</text>
        <dbReference type="EC" id="5.6.2.4"/>
    </reaction>
</comment>
<dbReference type="CDD" id="cd17929">
    <property type="entry name" value="DEXHc_priA"/>
    <property type="match status" value="1"/>
</dbReference>
<evidence type="ECO:0000256" key="1">
    <source>
        <dbReference type="ARBA" id="ARBA00022515"/>
    </source>
</evidence>
<keyword evidence="1 12" id="KW-0639">Primosome</keyword>
<dbReference type="Gene3D" id="3.40.1440.60">
    <property type="entry name" value="PriA, 3(prime) DNA-binding domain"/>
    <property type="match status" value="1"/>
</dbReference>
<dbReference type="FunFam" id="3.40.50.300:FF:000489">
    <property type="entry name" value="Primosome assembly protein PriA"/>
    <property type="match status" value="1"/>
</dbReference>
<dbReference type="GO" id="GO:0006302">
    <property type="term" value="P:double-strand break repair"/>
    <property type="evidence" value="ECO:0007669"/>
    <property type="project" value="InterPro"/>
</dbReference>
<evidence type="ECO:0000256" key="10">
    <source>
        <dbReference type="ARBA" id="ARBA00023235"/>
    </source>
</evidence>
<dbReference type="PROSITE" id="PS51192">
    <property type="entry name" value="HELICASE_ATP_BIND_1"/>
    <property type="match status" value="1"/>
</dbReference>
<evidence type="ECO:0000256" key="12">
    <source>
        <dbReference type="HAMAP-Rule" id="MF_00983"/>
    </source>
</evidence>
<keyword evidence="10 12" id="KW-0413">Isomerase</keyword>
<dbReference type="AlphaFoldDB" id="A0AAW7XL58"/>
<dbReference type="GO" id="GO:0003677">
    <property type="term" value="F:DNA binding"/>
    <property type="evidence" value="ECO:0007669"/>
    <property type="project" value="UniProtKB-UniRule"/>
</dbReference>
<evidence type="ECO:0000256" key="11">
    <source>
        <dbReference type="ARBA" id="ARBA00048988"/>
    </source>
</evidence>
<evidence type="ECO:0000259" key="13">
    <source>
        <dbReference type="PROSITE" id="PS51192"/>
    </source>
</evidence>
<keyword evidence="5 12" id="KW-0378">Hydrolase</keyword>
<evidence type="ECO:0000256" key="9">
    <source>
        <dbReference type="ARBA" id="ARBA00023125"/>
    </source>
</evidence>
<keyword evidence="3 12" id="KW-0479">Metal-binding</keyword>
<evidence type="ECO:0000256" key="2">
    <source>
        <dbReference type="ARBA" id="ARBA00022705"/>
    </source>
</evidence>
<keyword evidence="8 12" id="KW-0067">ATP-binding</keyword>
<comment type="similarity">
    <text evidence="12">Belongs to the helicase family. PriA subfamily.</text>
</comment>
<gene>
    <name evidence="12" type="primary">priA</name>
    <name evidence="15" type="ORF">Q4490_08825</name>
</gene>
<dbReference type="InterPro" id="IPR042115">
    <property type="entry name" value="PriA_3primeBD_sf"/>
</dbReference>
<dbReference type="GO" id="GO:0006270">
    <property type="term" value="P:DNA replication initiation"/>
    <property type="evidence" value="ECO:0007669"/>
    <property type="project" value="TreeGrafter"/>
</dbReference>
<comment type="caution">
    <text evidence="15">The sequence shown here is derived from an EMBL/GenBank/DDBJ whole genome shotgun (WGS) entry which is preliminary data.</text>
</comment>
<organism evidence="15 16">
    <name type="scientific">Neptunomonas phycophila</name>
    <dbReference type="NCBI Taxonomy" id="1572645"/>
    <lineage>
        <taxon>Bacteria</taxon>
        <taxon>Pseudomonadati</taxon>
        <taxon>Pseudomonadota</taxon>
        <taxon>Gammaproteobacteria</taxon>
        <taxon>Oceanospirillales</taxon>
        <taxon>Oceanospirillaceae</taxon>
        <taxon>Neptunomonas</taxon>
    </lineage>
</organism>
<dbReference type="Pfam" id="PF17764">
    <property type="entry name" value="PriA_3primeBD"/>
    <property type="match status" value="1"/>
</dbReference>
<evidence type="ECO:0000259" key="14">
    <source>
        <dbReference type="PROSITE" id="PS51194"/>
    </source>
</evidence>
<dbReference type="Gene3D" id="3.40.50.300">
    <property type="entry name" value="P-loop containing nucleotide triphosphate hydrolases"/>
    <property type="match status" value="2"/>
</dbReference>
<dbReference type="GO" id="GO:1990077">
    <property type="term" value="C:primosome complex"/>
    <property type="evidence" value="ECO:0007669"/>
    <property type="project" value="UniProtKB-UniRule"/>
</dbReference>
<dbReference type="EMBL" id="JAUOPG010000005">
    <property type="protein sequence ID" value="MDO6453668.1"/>
    <property type="molecule type" value="Genomic_DNA"/>
</dbReference>
<sequence>MNKLLRVAIPSPLRRLFDYLPPCDSETSTESATLDSSHAYSTNSGIGRRVKVPFGRRELIGVVLDEVTETDVPRNKLKPINEFIDEEPLLPSYMLELVLWAADYYQHPVGDAVLHALPALLRKGSSTDSVHHYVWQVTPHANIEQLAKNASKLRNSFQIIADHPAGISREAFRAEGGDSQALKALFNKGLIREQLQESTPPVSTPLKEAPLTLNPEQALVVKHLQNAPHFSPILLDGITGSGKTEVYLQAITNVLNAGQQALVLVPEIGLTPQTVQRFKQRFNVPIRILHSNLTDKQRLEAWLDARDGRAKIIIGTRSAIFTPLQNPGIIIIDEEHDGSFKQQEGFRYSARDLSVVRAHAENIPVILGSATPSLETLHNCQSGRYRHFTLRQRAGNAKAPEFKLLDIRGARLHNGLSDVLIEHIKAHIEQGTQVLVFINRRGFAPSLSCHDCGWIAECRRCDARMTLHYNPAHLHCHHCDSQRPIPARCDQCGSDAIKPQGAGTERTEQTLQSLFPNTSVLRIDRDSTSRKGSLDKLMEQVHSGEPCILVGTQMLAKGHHFPRVTLVAILDADGGLFSTDFRGMERTAQLITQVAGRAGRADHPGTVFLQTLHADHPLLTNLALAGYEAFAAAELTLRKQYQLAPFRFIAIVRAESQKPGTAESFLQSLREAIAPSFGGIDWQGPFPSPMEKKAGVFRSQLLLSCPSRIHLQNCLSHLCLVSDEHPSHSKVRWSVDVDPYDLY</sequence>
<keyword evidence="9 12" id="KW-0238">DNA-binding</keyword>
<feature type="binding site" evidence="12">
    <location>
        <position position="461"/>
    </location>
    <ligand>
        <name>Zn(2+)</name>
        <dbReference type="ChEBI" id="CHEBI:29105"/>
        <label>2</label>
    </ligand>
</feature>
<feature type="binding site" evidence="12">
    <location>
        <position position="489"/>
    </location>
    <ligand>
        <name>Zn(2+)</name>
        <dbReference type="ChEBI" id="CHEBI:29105"/>
        <label>1</label>
    </ligand>
</feature>
<dbReference type="Pfam" id="PF18319">
    <property type="entry name" value="Zn_ribbon_PriA"/>
    <property type="match status" value="1"/>
</dbReference>
<keyword evidence="7 12" id="KW-0862">Zinc</keyword>
<keyword evidence="2 12" id="KW-0235">DNA replication</keyword>
<comment type="subunit">
    <text evidence="12">Component of the replication restart primosome.</text>
</comment>
<reference evidence="15" key="1">
    <citation type="submission" date="2023-07" db="EMBL/GenBank/DDBJ databases">
        <title>Genome content predicts the carbon catabolic preferences of heterotrophic bacteria.</title>
        <authorList>
            <person name="Gralka M."/>
        </authorList>
    </citation>
    <scope>NUCLEOTIDE SEQUENCE</scope>
    <source>
        <strain evidence="15">I2M16</strain>
    </source>
</reference>
<name>A0AAW7XL58_9GAMM</name>
<dbReference type="InterPro" id="IPR001650">
    <property type="entry name" value="Helicase_C-like"/>
</dbReference>
<evidence type="ECO:0000256" key="8">
    <source>
        <dbReference type="ARBA" id="ARBA00022840"/>
    </source>
</evidence>
<evidence type="ECO:0000256" key="4">
    <source>
        <dbReference type="ARBA" id="ARBA00022741"/>
    </source>
</evidence>
<dbReference type="InterPro" id="IPR041222">
    <property type="entry name" value="PriA_3primeBD"/>
</dbReference>
<feature type="binding site" evidence="12">
    <location>
        <position position="476"/>
    </location>
    <ligand>
        <name>Zn(2+)</name>
        <dbReference type="ChEBI" id="CHEBI:29105"/>
        <label>2</label>
    </ligand>
</feature>
<dbReference type="PANTHER" id="PTHR30580:SF0">
    <property type="entry name" value="PRIMOSOMAL PROTEIN N"/>
    <property type="match status" value="1"/>
</dbReference>
<proteinExistence type="inferred from homology"/>
<dbReference type="Proteomes" id="UP001169862">
    <property type="component" value="Unassembled WGS sequence"/>
</dbReference>
<feature type="domain" description="Helicase C-terminal" evidence="14">
    <location>
        <begin position="484"/>
        <end position="641"/>
    </location>
</feature>
<dbReference type="SMART" id="SM00490">
    <property type="entry name" value="HELICc"/>
    <property type="match status" value="1"/>
</dbReference>
<comment type="catalytic activity">
    <reaction evidence="11 12">
        <text>ATP + H2O = ADP + phosphate + H(+)</text>
        <dbReference type="Rhea" id="RHEA:13065"/>
        <dbReference type="ChEBI" id="CHEBI:15377"/>
        <dbReference type="ChEBI" id="CHEBI:15378"/>
        <dbReference type="ChEBI" id="CHEBI:30616"/>
        <dbReference type="ChEBI" id="CHEBI:43474"/>
        <dbReference type="ChEBI" id="CHEBI:456216"/>
        <dbReference type="EC" id="5.6.2.4"/>
    </reaction>
</comment>
<dbReference type="CDD" id="cd18804">
    <property type="entry name" value="SF2_C_priA"/>
    <property type="match status" value="1"/>
</dbReference>
<evidence type="ECO:0000256" key="5">
    <source>
        <dbReference type="ARBA" id="ARBA00022801"/>
    </source>
</evidence>
<evidence type="ECO:0000313" key="15">
    <source>
        <dbReference type="EMBL" id="MDO6453668.1"/>
    </source>
</evidence>
<dbReference type="Pfam" id="PF00270">
    <property type="entry name" value="DEAD"/>
    <property type="match status" value="1"/>
</dbReference>
<dbReference type="SMART" id="SM00487">
    <property type="entry name" value="DEXDc"/>
    <property type="match status" value="1"/>
</dbReference>
<dbReference type="InterPro" id="IPR040498">
    <property type="entry name" value="PriA_CRR"/>
</dbReference>
<protein>
    <recommendedName>
        <fullName evidence="12">Replication restart protein PriA</fullName>
    </recommendedName>
    <alternativeName>
        <fullName evidence="12">ATP-dependent DNA helicase PriA</fullName>
        <ecNumber evidence="12">5.6.2.4</ecNumber>
    </alternativeName>
    <alternativeName>
        <fullName evidence="12">DNA 3'-5' helicase PriA</fullName>
    </alternativeName>
</protein>
<evidence type="ECO:0000256" key="3">
    <source>
        <dbReference type="ARBA" id="ARBA00022723"/>
    </source>
</evidence>
<dbReference type="EC" id="5.6.2.4" evidence="12"/>
<dbReference type="Pfam" id="PF00271">
    <property type="entry name" value="Helicase_C"/>
    <property type="match status" value="1"/>
</dbReference>
<dbReference type="GO" id="GO:0016787">
    <property type="term" value="F:hydrolase activity"/>
    <property type="evidence" value="ECO:0007669"/>
    <property type="project" value="UniProtKB-KW"/>
</dbReference>
<evidence type="ECO:0000313" key="16">
    <source>
        <dbReference type="Proteomes" id="UP001169862"/>
    </source>
</evidence>
<dbReference type="InterPro" id="IPR027417">
    <property type="entry name" value="P-loop_NTPase"/>
</dbReference>
<feature type="binding site" evidence="12">
    <location>
        <position position="492"/>
    </location>
    <ligand>
        <name>Zn(2+)</name>
        <dbReference type="ChEBI" id="CHEBI:29105"/>
        <label>1</label>
    </ligand>
</feature>